<protein>
    <submittedName>
        <fullName evidence="1">Uncharacterized protein</fullName>
    </submittedName>
</protein>
<name>A0A5J4L3C2_9CHLR</name>
<dbReference type="Proteomes" id="UP000326912">
    <property type="component" value="Unassembled WGS sequence"/>
</dbReference>
<reference evidence="1 2" key="1">
    <citation type="submission" date="2019-10" db="EMBL/GenBank/DDBJ databases">
        <title>Dictyobacter vulcani sp. nov., within the class Ktedonobacteria, isolated from soil of volcanic Mt. Zao.</title>
        <authorList>
            <person name="Zheng Y."/>
            <person name="Wang C.M."/>
            <person name="Sakai Y."/>
            <person name="Abe K."/>
            <person name="Yokota A."/>
            <person name="Yabe S."/>
        </authorList>
    </citation>
    <scope>NUCLEOTIDE SEQUENCE [LARGE SCALE GENOMIC DNA]</scope>
    <source>
        <strain evidence="1 2">W12</strain>
    </source>
</reference>
<evidence type="ECO:0000313" key="1">
    <source>
        <dbReference type="EMBL" id="GER91966.1"/>
    </source>
</evidence>
<sequence>MRFGYDDYEGLLFGLIRWTDTEWLKSMVLRYGPIWVQGRVIWQILDYNTDKCSLILWVDELVEGRQGHGNTLAL</sequence>
<dbReference type="AlphaFoldDB" id="A0A5J4L3C2"/>
<dbReference type="EMBL" id="BKZW01000005">
    <property type="protein sequence ID" value="GER91966.1"/>
    <property type="molecule type" value="Genomic_DNA"/>
</dbReference>
<gene>
    <name evidence="1" type="ORF">KDW_61280</name>
</gene>
<evidence type="ECO:0000313" key="2">
    <source>
        <dbReference type="Proteomes" id="UP000326912"/>
    </source>
</evidence>
<comment type="caution">
    <text evidence="1">The sequence shown here is derived from an EMBL/GenBank/DDBJ whole genome shotgun (WGS) entry which is preliminary data.</text>
</comment>
<accession>A0A5J4L3C2</accession>
<keyword evidence="2" id="KW-1185">Reference proteome</keyword>
<organism evidence="1 2">
    <name type="scientific">Dictyobacter vulcani</name>
    <dbReference type="NCBI Taxonomy" id="2607529"/>
    <lineage>
        <taxon>Bacteria</taxon>
        <taxon>Bacillati</taxon>
        <taxon>Chloroflexota</taxon>
        <taxon>Ktedonobacteria</taxon>
        <taxon>Ktedonobacterales</taxon>
        <taxon>Dictyobacteraceae</taxon>
        <taxon>Dictyobacter</taxon>
    </lineage>
</organism>
<proteinExistence type="predicted"/>